<gene>
    <name evidence="6" type="ORF">RDWZM_002464</name>
</gene>
<dbReference type="InterPro" id="IPR035595">
    <property type="entry name" value="UDP_glycos_trans_CS"/>
</dbReference>
<keyword evidence="7" id="KW-1185">Reference proteome</keyword>
<comment type="catalytic activity">
    <reaction evidence="5">
        <text>glucuronate acceptor + UDP-alpha-D-glucuronate = acceptor beta-D-glucuronoside + UDP + H(+)</text>
        <dbReference type="Rhea" id="RHEA:21032"/>
        <dbReference type="ChEBI" id="CHEBI:15378"/>
        <dbReference type="ChEBI" id="CHEBI:58052"/>
        <dbReference type="ChEBI" id="CHEBI:58223"/>
        <dbReference type="ChEBI" id="CHEBI:132367"/>
        <dbReference type="ChEBI" id="CHEBI:132368"/>
        <dbReference type="EC" id="2.4.1.17"/>
    </reaction>
</comment>
<sequence length="454" mass="51273">MSSRSLKIAFHSMDGAGHLNACLGLAQALAKRNHQIIFLLNSANAGKFSKYGFDEYLLKEATKPKSEDISSPEEEKQENPVKKFAKMILESGMLNSKSSIEKLKDDAGMKQFSTVLVHTVTAFEPQIEQALQLKKPDLIILDHFFVPPSILRSKIPWINLLSGNPLFPLNSPNLPPGGSGYPTDGDRSKWEEFRCLQAKHFGTLWMESQRKLCEKFDVVLTPENDPFIESNTFPRSPYLNIYGYPAELDYQDIEPLKDNFASVDTFCREIAEPFNLPESFVSKQTGSDKMIYFSMGSMGTIDIELVQRVCRVLAKTPYKCIVSKGPLADEYHLPDNCWGEAFLSQTQILPLVDLVITHGGNNTTTESFSFGKPMIVLPLFGDQYDNAQRITEKGFGVRFEPYSFDDDELLAAINRLINDDQLKQRMEKIAKRIADSNSKEKVCIRIEQLVDQNI</sequence>
<name>A0A9Q0MDU9_BLOTA</name>
<evidence type="ECO:0000256" key="3">
    <source>
        <dbReference type="ARBA" id="ARBA00022679"/>
    </source>
</evidence>
<dbReference type="Proteomes" id="UP001142055">
    <property type="component" value="Chromosome 1"/>
</dbReference>
<keyword evidence="2 4" id="KW-0328">Glycosyltransferase</keyword>
<dbReference type="GO" id="GO:0015020">
    <property type="term" value="F:glucuronosyltransferase activity"/>
    <property type="evidence" value="ECO:0007669"/>
    <property type="project" value="UniProtKB-EC"/>
</dbReference>
<protein>
    <recommendedName>
        <fullName evidence="5">UDP-glucuronosyltransferase</fullName>
        <ecNumber evidence="5">2.4.1.17</ecNumber>
    </recommendedName>
</protein>
<evidence type="ECO:0000256" key="1">
    <source>
        <dbReference type="ARBA" id="ARBA00009995"/>
    </source>
</evidence>
<keyword evidence="3 4" id="KW-0808">Transferase</keyword>
<dbReference type="GO" id="GO:0016020">
    <property type="term" value="C:membrane"/>
    <property type="evidence" value="ECO:0007669"/>
    <property type="project" value="UniProtKB-SubCell"/>
</dbReference>
<evidence type="ECO:0000256" key="4">
    <source>
        <dbReference type="RuleBase" id="RU003718"/>
    </source>
</evidence>
<comment type="similarity">
    <text evidence="1 4">Belongs to the UDP-glycosyltransferase family.</text>
</comment>
<dbReference type="Pfam" id="PF00201">
    <property type="entry name" value="UDPGT"/>
    <property type="match status" value="1"/>
</dbReference>
<evidence type="ECO:0000256" key="5">
    <source>
        <dbReference type="RuleBase" id="RU362059"/>
    </source>
</evidence>
<dbReference type="CDD" id="cd03784">
    <property type="entry name" value="GT1_Gtf-like"/>
    <property type="match status" value="1"/>
</dbReference>
<evidence type="ECO:0000313" key="7">
    <source>
        <dbReference type="Proteomes" id="UP001142055"/>
    </source>
</evidence>
<evidence type="ECO:0000256" key="2">
    <source>
        <dbReference type="ARBA" id="ARBA00022676"/>
    </source>
</evidence>
<dbReference type="InterPro" id="IPR002213">
    <property type="entry name" value="UDP_glucos_trans"/>
</dbReference>
<organism evidence="6 7">
    <name type="scientific">Blomia tropicalis</name>
    <name type="common">Mite</name>
    <dbReference type="NCBI Taxonomy" id="40697"/>
    <lineage>
        <taxon>Eukaryota</taxon>
        <taxon>Metazoa</taxon>
        <taxon>Ecdysozoa</taxon>
        <taxon>Arthropoda</taxon>
        <taxon>Chelicerata</taxon>
        <taxon>Arachnida</taxon>
        <taxon>Acari</taxon>
        <taxon>Acariformes</taxon>
        <taxon>Sarcoptiformes</taxon>
        <taxon>Astigmata</taxon>
        <taxon>Glycyphagoidea</taxon>
        <taxon>Echimyopodidae</taxon>
        <taxon>Blomia</taxon>
    </lineage>
</organism>
<dbReference type="InterPro" id="IPR050271">
    <property type="entry name" value="UDP-glycosyltransferase"/>
</dbReference>
<dbReference type="AlphaFoldDB" id="A0A9Q0MDU9"/>
<dbReference type="OMA" id="HIPNFRK"/>
<comment type="subcellular location">
    <subcellularLocation>
        <location evidence="5">Membrane</location>
        <topology evidence="5">Single-pass membrane protein</topology>
    </subcellularLocation>
</comment>
<dbReference type="PROSITE" id="PS00375">
    <property type="entry name" value="UDPGT"/>
    <property type="match status" value="1"/>
</dbReference>
<accession>A0A9Q0MDU9</accession>
<dbReference type="Gene3D" id="3.40.50.2000">
    <property type="entry name" value="Glycogen Phosphorylase B"/>
    <property type="match status" value="2"/>
</dbReference>
<dbReference type="EMBL" id="JAPWDV010000001">
    <property type="protein sequence ID" value="KAJ6223919.1"/>
    <property type="molecule type" value="Genomic_DNA"/>
</dbReference>
<dbReference type="PANTHER" id="PTHR48043:SF145">
    <property type="entry name" value="FI06409P-RELATED"/>
    <property type="match status" value="1"/>
</dbReference>
<reference evidence="6" key="1">
    <citation type="submission" date="2022-12" db="EMBL/GenBank/DDBJ databases">
        <title>Genome assemblies of Blomia tropicalis.</title>
        <authorList>
            <person name="Cui Y."/>
        </authorList>
    </citation>
    <scope>NUCLEOTIDE SEQUENCE</scope>
    <source>
        <tissue evidence="6">Adult mites</tissue>
    </source>
</reference>
<dbReference type="SUPFAM" id="SSF53756">
    <property type="entry name" value="UDP-Glycosyltransferase/glycogen phosphorylase"/>
    <property type="match status" value="1"/>
</dbReference>
<proteinExistence type="inferred from homology"/>
<evidence type="ECO:0000313" key="6">
    <source>
        <dbReference type="EMBL" id="KAJ6223919.1"/>
    </source>
</evidence>
<dbReference type="PANTHER" id="PTHR48043">
    <property type="entry name" value="EG:EG0003.4 PROTEIN-RELATED"/>
    <property type="match status" value="1"/>
</dbReference>
<comment type="caution">
    <text evidence="6">The sequence shown here is derived from an EMBL/GenBank/DDBJ whole genome shotgun (WGS) entry which is preliminary data.</text>
</comment>
<dbReference type="EC" id="2.4.1.17" evidence="5"/>